<dbReference type="Proteomes" id="UP000215914">
    <property type="component" value="Unassembled WGS sequence"/>
</dbReference>
<sequence>MGDYKLKANISRFAMENSGFVDQPEVKSNRPNVAGVGDRSRLFNVRDFRSYSDVMGKAKVAGGYSKETRGNQVPEKRECEKVLVVPDRTVAFKELLGLAVVGKTVDLETLVDFDRLLRIIGTVYLKIQYLGGLSILIAFNDEATEKRFLEARVIWGPWFSKLEAWSG</sequence>
<dbReference type="Gramene" id="mRNA:HanXRQr2_Chr15g0683551">
    <property type="protein sequence ID" value="CDS:HanXRQr2_Chr15g0683551.1"/>
    <property type="gene ID" value="HanXRQr2_Chr15g0683551"/>
</dbReference>
<reference evidence="1" key="2">
    <citation type="submission" date="2020-06" db="EMBL/GenBank/DDBJ databases">
        <title>Helianthus annuus Genome sequencing and assembly Release 2.</title>
        <authorList>
            <person name="Gouzy J."/>
            <person name="Langlade N."/>
            <person name="Munos S."/>
        </authorList>
    </citation>
    <scope>NUCLEOTIDE SEQUENCE</scope>
    <source>
        <tissue evidence="1">Leaves</tissue>
    </source>
</reference>
<keyword evidence="2" id="KW-1185">Reference proteome</keyword>
<gene>
    <name evidence="1" type="ORF">HanXRQr2_Chr15g0683551</name>
</gene>
<reference evidence="1" key="1">
    <citation type="journal article" date="2017" name="Nature">
        <title>The sunflower genome provides insights into oil metabolism, flowering and Asterid evolution.</title>
        <authorList>
            <person name="Badouin H."/>
            <person name="Gouzy J."/>
            <person name="Grassa C.J."/>
            <person name="Murat F."/>
            <person name="Staton S.E."/>
            <person name="Cottret L."/>
            <person name="Lelandais-Briere C."/>
            <person name="Owens G.L."/>
            <person name="Carrere S."/>
            <person name="Mayjonade B."/>
            <person name="Legrand L."/>
            <person name="Gill N."/>
            <person name="Kane N.C."/>
            <person name="Bowers J.E."/>
            <person name="Hubner S."/>
            <person name="Bellec A."/>
            <person name="Berard A."/>
            <person name="Berges H."/>
            <person name="Blanchet N."/>
            <person name="Boniface M.C."/>
            <person name="Brunel D."/>
            <person name="Catrice O."/>
            <person name="Chaidir N."/>
            <person name="Claudel C."/>
            <person name="Donnadieu C."/>
            <person name="Faraut T."/>
            <person name="Fievet G."/>
            <person name="Helmstetter N."/>
            <person name="King M."/>
            <person name="Knapp S.J."/>
            <person name="Lai Z."/>
            <person name="Le Paslier M.C."/>
            <person name="Lippi Y."/>
            <person name="Lorenzon L."/>
            <person name="Mandel J.R."/>
            <person name="Marage G."/>
            <person name="Marchand G."/>
            <person name="Marquand E."/>
            <person name="Bret-Mestries E."/>
            <person name="Morien E."/>
            <person name="Nambeesan S."/>
            <person name="Nguyen T."/>
            <person name="Pegot-Espagnet P."/>
            <person name="Pouilly N."/>
            <person name="Raftis F."/>
            <person name="Sallet E."/>
            <person name="Schiex T."/>
            <person name="Thomas J."/>
            <person name="Vandecasteele C."/>
            <person name="Vares D."/>
            <person name="Vear F."/>
            <person name="Vautrin S."/>
            <person name="Crespi M."/>
            <person name="Mangin B."/>
            <person name="Burke J.M."/>
            <person name="Salse J."/>
            <person name="Munos S."/>
            <person name="Vincourt P."/>
            <person name="Rieseberg L.H."/>
            <person name="Langlade N.B."/>
        </authorList>
    </citation>
    <scope>NUCLEOTIDE SEQUENCE</scope>
    <source>
        <tissue evidence="1">Leaves</tissue>
    </source>
</reference>
<comment type="caution">
    <text evidence="1">The sequence shown here is derived from an EMBL/GenBank/DDBJ whole genome shotgun (WGS) entry which is preliminary data.</text>
</comment>
<evidence type="ECO:0000313" key="2">
    <source>
        <dbReference type="Proteomes" id="UP000215914"/>
    </source>
</evidence>
<proteinExistence type="predicted"/>
<organism evidence="1 2">
    <name type="scientific">Helianthus annuus</name>
    <name type="common">Common sunflower</name>
    <dbReference type="NCBI Taxonomy" id="4232"/>
    <lineage>
        <taxon>Eukaryota</taxon>
        <taxon>Viridiplantae</taxon>
        <taxon>Streptophyta</taxon>
        <taxon>Embryophyta</taxon>
        <taxon>Tracheophyta</taxon>
        <taxon>Spermatophyta</taxon>
        <taxon>Magnoliopsida</taxon>
        <taxon>eudicotyledons</taxon>
        <taxon>Gunneridae</taxon>
        <taxon>Pentapetalae</taxon>
        <taxon>asterids</taxon>
        <taxon>campanulids</taxon>
        <taxon>Asterales</taxon>
        <taxon>Asteraceae</taxon>
        <taxon>Asteroideae</taxon>
        <taxon>Heliantheae alliance</taxon>
        <taxon>Heliantheae</taxon>
        <taxon>Helianthus</taxon>
    </lineage>
</organism>
<evidence type="ECO:0000313" key="1">
    <source>
        <dbReference type="EMBL" id="KAF5763710.1"/>
    </source>
</evidence>
<dbReference type="EMBL" id="MNCJ02000330">
    <property type="protein sequence ID" value="KAF5763710.1"/>
    <property type="molecule type" value="Genomic_DNA"/>
</dbReference>
<accession>A0A9K3DY50</accession>
<protein>
    <recommendedName>
        <fullName evidence="3">DUF4283 domain-containing protein</fullName>
    </recommendedName>
</protein>
<dbReference type="AlphaFoldDB" id="A0A9K3DY50"/>
<name>A0A9K3DY50_HELAN</name>
<evidence type="ECO:0008006" key="3">
    <source>
        <dbReference type="Google" id="ProtNLM"/>
    </source>
</evidence>